<comment type="similarity">
    <text evidence="1">Belongs to the glucosamine/galactosamine-6-phosphate isomerase family.</text>
</comment>
<dbReference type="Proteomes" id="UP001445335">
    <property type="component" value="Unassembled WGS sequence"/>
</dbReference>
<reference evidence="4 5" key="1">
    <citation type="journal article" date="2024" name="Nat. Commun.">
        <title>Phylogenomics reveals the evolutionary origins of lichenization in chlorophyte algae.</title>
        <authorList>
            <person name="Puginier C."/>
            <person name="Libourel C."/>
            <person name="Otte J."/>
            <person name="Skaloud P."/>
            <person name="Haon M."/>
            <person name="Grisel S."/>
            <person name="Petersen M."/>
            <person name="Berrin J.G."/>
            <person name="Delaux P.M."/>
            <person name="Dal Grande F."/>
            <person name="Keller J."/>
        </authorList>
    </citation>
    <scope>NUCLEOTIDE SEQUENCE [LARGE SCALE GENOMIC DNA]</scope>
    <source>
        <strain evidence="4 5">SAG 245.80</strain>
    </source>
</reference>
<dbReference type="GO" id="GO:0004342">
    <property type="term" value="F:glucosamine-6-phosphate deaminase activity"/>
    <property type="evidence" value="ECO:0007669"/>
    <property type="project" value="InterPro"/>
</dbReference>
<dbReference type="Gene3D" id="3.40.50.10320">
    <property type="entry name" value="LmbE-like"/>
    <property type="match status" value="1"/>
</dbReference>
<dbReference type="SUPFAM" id="SSF100950">
    <property type="entry name" value="NagB/RpiA/CoA transferase-like"/>
    <property type="match status" value="1"/>
</dbReference>
<comment type="similarity">
    <text evidence="2">Belongs to the PIGL family.</text>
</comment>
<comment type="caution">
    <text evidence="4">The sequence shown here is derived from an EMBL/GenBank/DDBJ whole genome shotgun (WGS) entry which is preliminary data.</text>
</comment>
<name>A0AAW1S7A6_9CHLO</name>
<dbReference type="InterPro" id="IPR037171">
    <property type="entry name" value="NagB/RpiA_transferase-like"/>
</dbReference>
<keyword evidence="5" id="KW-1185">Reference proteome</keyword>
<dbReference type="Gene3D" id="3.40.50.1360">
    <property type="match status" value="1"/>
</dbReference>
<evidence type="ECO:0000256" key="1">
    <source>
        <dbReference type="ARBA" id="ARBA00005526"/>
    </source>
</evidence>
<dbReference type="Pfam" id="PF01182">
    <property type="entry name" value="Glucosamine_iso"/>
    <property type="match status" value="1"/>
</dbReference>
<gene>
    <name evidence="4" type="ORF">WJX81_001249</name>
</gene>
<dbReference type="AlphaFoldDB" id="A0AAW1S7A6"/>
<dbReference type="Pfam" id="PF02585">
    <property type="entry name" value="PIG-L"/>
    <property type="match status" value="1"/>
</dbReference>
<dbReference type="InterPro" id="IPR052960">
    <property type="entry name" value="GlcN6P_deaminase-like"/>
</dbReference>
<dbReference type="NCBIfam" id="TIGR00502">
    <property type="entry name" value="nagB"/>
    <property type="match status" value="1"/>
</dbReference>
<evidence type="ECO:0000313" key="4">
    <source>
        <dbReference type="EMBL" id="KAK9841960.1"/>
    </source>
</evidence>
<dbReference type="PANTHER" id="PTHR42892">
    <property type="entry name" value="GLUCOSAMINE-6-PHOSPHATE DEAMINASE-LIKE PROTEIN BT_0258-RELATED"/>
    <property type="match status" value="1"/>
</dbReference>
<dbReference type="InterPro" id="IPR006148">
    <property type="entry name" value="Glc/Gal-6P_isomerase"/>
</dbReference>
<dbReference type="GO" id="GO:0006044">
    <property type="term" value="P:N-acetylglucosamine metabolic process"/>
    <property type="evidence" value="ECO:0007669"/>
    <property type="project" value="InterPro"/>
</dbReference>
<feature type="domain" description="Glucosamine/galactosamine-6-phosphate isomerase" evidence="3">
    <location>
        <begin position="24"/>
        <end position="248"/>
    </location>
</feature>
<dbReference type="CDD" id="cd01399">
    <property type="entry name" value="GlcN6P_deaminase"/>
    <property type="match status" value="1"/>
</dbReference>
<dbReference type="InterPro" id="IPR004547">
    <property type="entry name" value="Glucosamine6P_isomerase"/>
</dbReference>
<evidence type="ECO:0000313" key="5">
    <source>
        <dbReference type="Proteomes" id="UP001445335"/>
    </source>
</evidence>
<dbReference type="EMBL" id="JALJOU010000009">
    <property type="protein sequence ID" value="KAK9841960.1"/>
    <property type="molecule type" value="Genomic_DNA"/>
</dbReference>
<evidence type="ECO:0000256" key="2">
    <source>
        <dbReference type="ARBA" id="ARBA00006066"/>
    </source>
</evidence>
<dbReference type="GO" id="GO:0005975">
    <property type="term" value="P:carbohydrate metabolic process"/>
    <property type="evidence" value="ECO:0007669"/>
    <property type="project" value="InterPro"/>
</dbReference>
<dbReference type="InterPro" id="IPR024078">
    <property type="entry name" value="LmbE-like_dom_sf"/>
</dbReference>
<dbReference type="NCBIfam" id="NF002557">
    <property type="entry name" value="PRK02122.1"/>
    <property type="match status" value="1"/>
</dbReference>
<protein>
    <recommendedName>
        <fullName evidence="3">Glucosamine/galactosamine-6-phosphate isomerase domain-containing protein</fullName>
    </recommendedName>
</protein>
<dbReference type="InterPro" id="IPR003737">
    <property type="entry name" value="GlcNAc_PI_deacetylase-related"/>
</dbReference>
<evidence type="ECO:0000259" key="3">
    <source>
        <dbReference type="Pfam" id="PF01182"/>
    </source>
</evidence>
<dbReference type="SUPFAM" id="SSF102588">
    <property type="entry name" value="LmbE-like"/>
    <property type="match status" value="1"/>
</dbReference>
<sequence length="683" mass="74262">MGLLALAQLKALSVKERVQTHIFPDAADVSEAVATLIKKLVLEAAAQGQHCVLGLATGSTPKEMYRHLVRMHRDEELSFKHVITFNLDEYLGLKPGALQSYRRFMQVHLFDHIDILPENTHVPDGSLATDSPQISLRCNEYERLIADAGGIDLQLLGLGRTGHIGFNERGSSCESRTRRVALGEATRIDAAADFFGKEHVPRYAISMGAATILQARRIVLMAFGEGKAAAVAQAVEGPVTNQIAASFLQDHPSAALYVDLGAAAGLTRQHCPWTVTPLNGDLLQWDTQTELRAAIWLARRLGRPLMRLRDSDYRANSLQDLVEKRGSAEAINERVFGALVRTVTSCPGTCLPARTTSGACNREATATKNCAAAPGGASSEASSSGRALVMSPHPDDDVISMGGTLAKLVQSGLQVHVAYQTSGSIAVWDHDARRFAAFAAQLPSALGLPAGGAGSDLRAKLDGVAAALDSKAPGEVDTLDVQRIKALIREGEAVSAASTCGVSPARMHFLDMPFYKTGMVEKEPLSDADVALVVALLERVRPCQLYAAGDLSDPHGTHRTCLQAILRALDIVRTQSWFEHCRVWLYRGAWQEWEPAEAGMVVPLTPREMRLKVDAIQRHQSQKDRPLFPGADLREFWQRALFRNEATAQLYNTLGLPEYEAMEAFVEYDAHSPSPLFRAGQSQ</sequence>
<accession>A0AAW1S7A6</accession>
<proteinExistence type="inferred from homology"/>
<dbReference type="PANTHER" id="PTHR42892:SF1">
    <property type="entry name" value="GLUCOSAMINE-6-PHOSPHATE ISOMERASE"/>
    <property type="match status" value="1"/>
</dbReference>
<organism evidence="4 5">
    <name type="scientific">Elliptochloris bilobata</name>
    <dbReference type="NCBI Taxonomy" id="381761"/>
    <lineage>
        <taxon>Eukaryota</taxon>
        <taxon>Viridiplantae</taxon>
        <taxon>Chlorophyta</taxon>
        <taxon>core chlorophytes</taxon>
        <taxon>Trebouxiophyceae</taxon>
        <taxon>Trebouxiophyceae incertae sedis</taxon>
        <taxon>Elliptochloris clade</taxon>
        <taxon>Elliptochloris</taxon>
    </lineage>
</organism>